<evidence type="ECO:0000313" key="7">
    <source>
        <dbReference type="EMBL" id="NEG79126.1"/>
    </source>
</evidence>
<evidence type="ECO:0000256" key="6">
    <source>
        <dbReference type="SAM" id="SignalP"/>
    </source>
</evidence>
<keyword evidence="4" id="KW-0564">Palmitate</keyword>
<dbReference type="SUPFAM" id="SSF53850">
    <property type="entry name" value="Periplasmic binding protein-like II"/>
    <property type="match status" value="1"/>
</dbReference>
<reference evidence="7 8" key="1">
    <citation type="submission" date="2019-10" db="EMBL/GenBank/DDBJ databases">
        <title>Bifidobacterium from non-human primates.</title>
        <authorList>
            <person name="Modesto M."/>
        </authorList>
    </citation>
    <scope>NUCLEOTIDE SEQUENCE [LARGE SCALE GENOMIC DNA]</scope>
    <source>
        <strain evidence="7 8">TREC</strain>
    </source>
</reference>
<dbReference type="Proteomes" id="UP000469763">
    <property type="component" value="Unassembled WGS sequence"/>
</dbReference>
<dbReference type="Pfam" id="PF01547">
    <property type="entry name" value="SBP_bac_1"/>
    <property type="match status" value="1"/>
</dbReference>
<evidence type="ECO:0000256" key="3">
    <source>
        <dbReference type="ARBA" id="ARBA00023136"/>
    </source>
</evidence>
<evidence type="ECO:0000256" key="2">
    <source>
        <dbReference type="ARBA" id="ARBA00022729"/>
    </source>
</evidence>
<dbReference type="InterPro" id="IPR050490">
    <property type="entry name" value="Bact_solute-bd_prot1"/>
</dbReference>
<organism evidence="7 8">
    <name type="scientific">Bifidobacterium avesanii</name>
    <dbReference type="NCBI Taxonomy" id="1798157"/>
    <lineage>
        <taxon>Bacteria</taxon>
        <taxon>Bacillati</taxon>
        <taxon>Actinomycetota</taxon>
        <taxon>Actinomycetes</taxon>
        <taxon>Bifidobacteriales</taxon>
        <taxon>Bifidobacteriaceae</taxon>
        <taxon>Bifidobacterium</taxon>
    </lineage>
</organism>
<keyword evidence="3" id="KW-0472">Membrane</keyword>
<protein>
    <submittedName>
        <fullName evidence="7">Extracellular solute-binding protein</fullName>
    </submittedName>
</protein>
<dbReference type="RefSeq" id="WP_152350901.1">
    <property type="nucleotide sequence ID" value="NZ_WBSN01000017.1"/>
</dbReference>
<dbReference type="PROSITE" id="PS51257">
    <property type="entry name" value="PROKAR_LIPOPROTEIN"/>
    <property type="match status" value="1"/>
</dbReference>
<keyword evidence="8" id="KW-1185">Reference proteome</keyword>
<accession>A0A7K3TJK4</accession>
<name>A0A7K3TJK4_9BIFI</name>
<gene>
    <name evidence="7" type="ORF">GFD22_09125</name>
</gene>
<comment type="caution">
    <text evidence="7">The sequence shown here is derived from an EMBL/GenBank/DDBJ whole genome shotgun (WGS) entry which is preliminary data.</text>
</comment>
<dbReference type="PANTHER" id="PTHR43649:SF33">
    <property type="entry name" value="POLYGALACTURONAN_RHAMNOGALACTURONAN-BINDING PROTEIN YTCQ"/>
    <property type="match status" value="1"/>
</dbReference>
<evidence type="ECO:0000256" key="4">
    <source>
        <dbReference type="ARBA" id="ARBA00023139"/>
    </source>
</evidence>
<sequence length="444" mass="48149">MPNNIRITATAAITAALLALAGCGSGQGGASSAETFDPNAKTEITLGGWSLSTANNEFKTLADGFMKKYPNVTVTLKEYSADDFDKQMTTDLSGGNMPDAFPIKNLQKYYLYAKESGALADLNSVAATYRDDKNIDISQYNIDGTYYALPYRQDLSVLFYNKTMFDKAGVAVPDGTWTWDDYMRTARELKQKLPAAGYDPASVYPTYHHSTWQAYGQAIATAQAGDADKFQAGDFDYMKDYYNNVFLPAQDEGLTISYNTANATKVQYAAQFDTEKAAMMLMDTWQVGGVITDAQTGNGDKFEWGIAPLPQNASNTSGTPVTYGDPTGFAVFENSSGQKRAAAMEFVKWAAGEEASALLAQTHSTPSYFSQKVIDTYFAAEGVPQDELSRTTWSKHTVKPENPVTAKTNEIQGNLKIAHSTIMTETGSVDAALAKASADTKQLG</sequence>
<dbReference type="OrthoDB" id="2510110at2"/>
<dbReference type="EMBL" id="WHZY01000017">
    <property type="protein sequence ID" value="NEG79126.1"/>
    <property type="molecule type" value="Genomic_DNA"/>
</dbReference>
<feature type="chain" id="PRO_5038997708" evidence="6">
    <location>
        <begin position="22"/>
        <end position="444"/>
    </location>
</feature>
<dbReference type="PANTHER" id="PTHR43649">
    <property type="entry name" value="ARABINOSE-BINDING PROTEIN-RELATED"/>
    <property type="match status" value="1"/>
</dbReference>
<dbReference type="AlphaFoldDB" id="A0A7K3TJK4"/>
<evidence type="ECO:0000256" key="5">
    <source>
        <dbReference type="ARBA" id="ARBA00023288"/>
    </source>
</evidence>
<keyword evidence="1" id="KW-1003">Cell membrane</keyword>
<keyword evidence="5" id="KW-0449">Lipoprotein</keyword>
<evidence type="ECO:0000313" key="8">
    <source>
        <dbReference type="Proteomes" id="UP000469763"/>
    </source>
</evidence>
<proteinExistence type="predicted"/>
<dbReference type="InterPro" id="IPR006059">
    <property type="entry name" value="SBP"/>
</dbReference>
<feature type="signal peptide" evidence="6">
    <location>
        <begin position="1"/>
        <end position="21"/>
    </location>
</feature>
<keyword evidence="2 6" id="KW-0732">Signal</keyword>
<evidence type="ECO:0000256" key="1">
    <source>
        <dbReference type="ARBA" id="ARBA00022475"/>
    </source>
</evidence>
<dbReference type="Gene3D" id="3.40.190.10">
    <property type="entry name" value="Periplasmic binding protein-like II"/>
    <property type="match status" value="1"/>
</dbReference>